<feature type="compositionally biased region" description="Basic and acidic residues" evidence="1">
    <location>
        <begin position="84"/>
        <end position="93"/>
    </location>
</feature>
<comment type="caution">
    <text evidence="2">The sequence shown here is derived from an EMBL/GenBank/DDBJ whole genome shotgun (WGS) entry which is preliminary data.</text>
</comment>
<evidence type="ECO:0000313" key="3">
    <source>
        <dbReference type="Proteomes" id="UP000187203"/>
    </source>
</evidence>
<feature type="compositionally biased region" description="Polar residues" evidence="1">
    <location>
        <begin position="50"/>
        <end position="65"/>
    </location>
</feature>
<dbReference type="AlphaFoldDB" id="A0A1R3KDL1"/>
<gene>
    <name evidence="2" type="ORF">COLO4_09002</name>
</gene>
<dbReference type="EMBL" id="AWUE01014083">
    <property type="protein sequence ID" value="OMP05183.1"/>
    <property type="molecule type" value="Genomic_DNA"/>
</dbReference>
<organism evidence="2 3">
    <name type="scientific">Corchorus olitorius</name>
    <dbReference type="NCBI Taxonomy" id="93759"/>
    <lineage>
        <taxon>Eukaryota</taxon>
        <taxon>Viridiplantae</taxon>
        <taxon>Streptophyta</taxon>
        <taxon>Embryophyta</taxon>
        <taxon>Tracheophyta</taxon>
        <taxon>Spermatophyta</taxon>
        <taxon>Magnoliopsida</taxon>
        <taxon>eudicotyledons</taxon>
        <taxon>Gunneridae</taxon>
        <taxon>Pentapetalae</taxon>
        <taxon>rosids</taxon>
        <taxon>malvids</taxon>
        <taxon>Malvales</taxon>
        <taxon>Malvaceae</taxon>
        <taxon>Grewioideae</taxon>
        <taxon>Apeibeae</taxon>
        <taxon>Corchorus</taxon>
    </lineage>
</organism>
<accession>A0A1R3KDL1</accession>
<keyword evidence="3" id="KW-1185">Reference proteome</keyword>
<dbReference type="Proteomes" id="UP000187203">
    <property type="component" value="Unassembled WGS sequence"/>
</dbReference>
<reference evidence="3" key="1">
    <citation type="submission" date="2013-09" db="EMBL/GenBank/DDBJ databases">
        <title>Corchorus olitorius genome sequencing.</title>
        <authorList>
            <person name="Alam M."/>
            <person name="Haque M.S."/>
            <person name="Islam M.S."/>
            <person name="Emdad E.M."/>
            <person name="Islam M.M."/>
            <person name="Ahmed B."/>
            <person name="Halim A."/>
            <person name="Hossen Q.M.M."/>
            <person name="Hossain M.Z."/>
            <person name="Ahmed R."/>
            <person name="Khan M.M."/>
            <person name="Islam R."/>
            <person name="Rashid M.M."/>
            <person name="Khan S.A."/>
            <person name="Rahman M.S."/>
            <person name="Alam M."/>
            <person name="Yahiya A.S."/>
            <person name="Khan M.S."/>
            <person name="Azam M.S."/>
            <person name="Haque T."/>
            <person name="Lashkar M.Z.H."/>
            <person name="Akhand A.I."/>
            <person name="Morshed G."/>
            <person name="Roy S."/>
            <person name="Uddin K.S."/>
            <person name="Rabeya T."/>
            <person name="Hossain A.S."/>
            <person name="Chowdhury A."/>
            <person name="Snigdha A.R."/>
            <person name="Mortoza M.S."/>
            <person name="Matin S.A."/>
            <person name="Hoque S.M.E."/>
            <person name="Islam M.K."/>
            <person name="Roy D.K."/>
            <person name="Haider R."/>
            <person name="Moosa M.M."/>
            <person name="Elias S.M."/>
            <person name="Hasan A.M."/>
            <person name="Jahan S."/>
            <person name="Shafiuddin M."/>
            <person name="Mahmood N."/>
            <person name="Shommy N.S."/>
        </authorList>
    </citation>
    <scope>NUCLEOTIDE SEQUENCE [LARGE SCALE GENOMIC DNA]</scope>
    <source>
        <strain evidence="3">cv. O-4</strain>
    </source>
</reference>
<evidence type="ECO:0008006" key="4">
    <source>
        <dbReference type="Google" id="ProtNLM"/>
    </source>
</evidence>
<evidence type="ECO:0000313" key="2">
    <source>
        <dbReference type="EMBL" id="OMP05183.1"/>
    </source>
</evidence>
<evidence type="ECO:0000256" key="1">
    <source>
        <dbReference type="SAM" id="MobiDB-lite"/>
    </source>
</evidence>
<sequence length="103" mass="11540">MEMVQVQRVLQLQIEQQAQLLRKLMEEQKKGGTGSSSLSPESDHPPQIQPADTTTLFPSSSAMTHTDTHSPKRKASQSSEPEQQCEKRHRGECSTKPPIFLVQ</sequence>
<protein>
    <recommendedName>
        <fullName evidence="4">MYB-CC type transcription factor LHEQLE-containing domain-containing protein</fullName>
    </recommendedName>
</protein>
<feature type="region of interest" description="Disordered" evidence="1">
    <location>
        <begin position="25"/>
        <end position="103"/>
    </location>
</feature>
<name>A0A1R3KDL1_9ROSI</name>
<proteinExistence type="predicted"/>